<dbReference type="InterPro" id="IPR036271">
    <property type="entry name" value="Tet_transcr_reg_TetR-rel_C_sf"/>
</dbReference>
<dbReference type="AlphaFoldDB" id="A0A645GN18"/>
<evidence type="ECO:0000313" key="2">
    <source>
        <dbReference type="EMBL" id="MPN25334.1"/>
    </source>
</evidence>
<feature type="region of interest" description="Disordered" evidence="1">
    <location>
        <begin position="77"/>
        <end position="99"/>
    </location>
</feature>
<sequence>MEAFKEYYETFSARYICHISDAQDRGEFADIDPVYFSYILMGIYNFVALKCIVFDEKEPSEELVQEVFKFIRNGAFATSGDSAGAENGGGERKKDRTKN</sequence>
<reference evidence="2" key="1">
    <citation type="submission" date="2019-08" db="EMBL/GenBank/DDBJ databases">
        <authorList>
            <person name="Kucharzyk K."/>
            <person name="Murdoch R.W."/>
            <person name="Higgins S."/>
            <person name="Loffler F."/>
        </authorList>
    </citation>
    <scope>NUCLEOTIDE SEQUENCE</scope>
</reference>
<proteinExistence type="predicted"/>
<protein>
    <submittedName>
        <fullName evidence="2">Uncharacterized protein</fullName>
    </submittedName>
</protein>
<name>A0A645GN18_9ZZZZ</name>
<dbReference type="SUPFAM" id="SSF48498">
    <property type="entry name" value="Tetracyclin repressor-like, C-terminal domain"/>
    <property type="match status" value="1"/>
</dbReference>
<dbReference type="EMBL" id="VSSQ01074478">
    <property type="protein sequence ID" value="MPN25334.1"/>
    <property type="molecule type" value="Genomic_DNA"/>
</dbReference>
<feature type="compositionally biased region" description="Basic and acidic residues" evidence="1">
    <location>
        <begin position="89"/>
        <end position="99"/>
    </location>
</feature>
<comment type="caution">
    <text evidence="2">The sequence shown here is derived from an EMBL/GenBank/DDBJ whole genome shotgun (WGS) entry which is preliminary data.</text>
</comment>
<dbReference type="Gene3D" id="1.10.357.10">
    <property type="entry name" value="Tetracycline Repressor, domain 2"/>
    <property type="match status" value="1"/>
</dbReference>
<gene>
    <name evidence="2" type="ORF">SDC9_172743</name>
</gene>
<organism evidence="2">
    <name type="scientific">bioreactor metagenome</name>
    <dbReference type="NCBI Taxonomy" id="1076179"/>
    <lineage>
        <taxon>unclassified sequences</taxon>
        <taxon>metagenomes</taxon>
        <taxon>ecological metagenomes</taxon>
    </lineage>
</organism>
<accession>A0A645GN18</accession>
<evidence type="ECO:0000256" key="1">
    <source>
        <dbReference type="SAM" id="MobiDB-lite"/>
    </source>
</evidence>